<dbReference type="InterPro" id="IPR022630">
    <property type="entry name" value="S-AdoMet_synt_C"/>
</dbReference>
<dbReference type="FunFam" id="3.30.300.10:FF:000003">
    <property type="entry name" value="S-adenosylmethionine synthase"/>
    <property type="match status" value="1"/>
</dbReference>
<comment type="catalytic activity">
    <reaction evidence="17 18">
        <text>L-methionine + ATP + H2O = S-adenosyl-L-methionine + phosphate + diphosphate</text>
        <dbReference type="Rhea" id="RHEA:21080"/>
        <dbReference type="ChEBI" id="CHEBI:15377"/>
        <dbReference type="ChEBI" id="CHEBI:30616"/>
        <dbReference type="ChEBI" id="CHEBI:33019"/>
        <dbReference type="ChEBI" id="CHEBI:43474"/>
        <dbReference type="ChEBI" id="CHEBI:57844"/>
        <dbReference type="ChEBI" id="CHEBI:59789"/>
        <dbReference type="EC" id="2.5.1.6"/>
    </reaction>
</comment>
<name>A0A5J5BMJ4_9ASTE</name>
<feature type="domain" description="S-adenosylmethionine synthetase central" evidence="22">
    <location>
        <begin position="881"/>
        <end position="1002"/>
    </location>
</feature>
<keyword evidence="14 18" id="KW-0460">Magnesium</keyword>
<dbReference type="GO" id="GO:0005524">
    <property type="term" value="F:ATP binding"/>
    <property type="evidence" value="ECO:0007669"/>
    <property type="project" value="UniProtKB-KW"/>
</dbReference>
<evidence type="ECO:0000256" key="3">
    <source>
        <dbReference type="ARBA" id="ARBA00003583"/>
    </source>
</evidence>
<evidence type="ECO:0000256" key="2">
    <source>
        <dbReference type="ARBA" id="ARBA00001946"/>
    </source>
</evidence>
<comment type="subcellular location">
    <subcellularLocation>
        <location evidence="4">Cytoplasm</location>
    </subcellularLocation>
</comment>
<comment type="subunit">
    <text evidence="7">Homotetramer.</text>
</comment>
<dbReference type="Pfam" id="PF00438">
    <property type="entry name" value="S-AdoMet_synt_N"/>
    <property type="match status" value="1"/>
</dbReference>
<evidence type="ECO:0000256" key="6">
    <source>
        <dbReference type="ARBA" id="ARBA00009685"/>
    </source>
</evidence>
<evidence type="ECO:0000256" key="1">
    <source>
        <dbReference type="ARBA" id="ARBA00001941"/>
    </source>
</evidence>
<evidence type="ECO:0000256" key="19">
    <source>
        <dbReference type="RuleBase" id="RU004462"/>
    </source>
</evidence>
<reference evidence="24 25" key="1">
    <citation type="submission" date="2019-09" db="EMBL/GenBank/DDBJ databases">
        <title>A chromosome-level genome assembly of the Chinese tupelo Nyssa sinensis.</title>
        <authorList>
            <person name="Yang X."/>
            <person name="Kang M."/>
            <person name="Yang Y."/>
            <person name="Xiong H."/>
            <person name="Wang M."/>
            <person name="Zhang Z."/>
            <person name="Wang Z."/>
            <person name="Wu H."/>
            <person name="Ma T."/>
            <person name="Liu J."/>
            <person name="Xi Z."/>
        </authorList>
    </citation>
    <scope>NUCLEOTIDE SEQUENCE [LARGE SCALE GENOMIC DNA]</scope>
    <source>
        <strain evidence="24">J267</strain>
        <tissue evidence="24">Leaf</tissue>
    </source>
</reference>
<feature type="compositionally biased region" description="Basic and acidic residues" evidence="20">
    <location>
        <begin position="706"/>
        <end position="726"/>
    </location>
</feature>
<comment type="cofactor">
    <cofactor evidence="1">
        <name>Co(2+)</name>
        <dbReference type="ChEBI" id="CHEBI:48828"/>
    </cofactor>
</comment>
<comment type="pathway">
    <text evidence="5 18">Amino-acid biosynthesis; S-adenosyl-L-methionine biosynthesis; S-adenosyl-L-methionine from L-methionine: step 1/1.</text>
</comment>
<dbReference type="InterPro" id="IPR022631">
    <property type="entry name" value="ADOMET_SYNTHASE_CS"/>
</dbReference>
<dbReference type="GO" id="GO:0006556">
    <property type="term" value="P:S-adenosylmethionine biosynthetic process"/>
    <property type="evidence" value="ECO:0007669"/>
    <property type="project" value="UniProtKB-UniPathway"/>
</dbReference>
<comment type="cofactor">
    <cofactor evidence="18">
        <name>Mn(2+)</name>
        <dbReference type="ChEBI" id="CHEBI:29035"/>
    </cofactor>
    <cofactor evidence="18">
        <name>Mg(2+)</name>
        <dbReference type="ChEBI" id="CHEBI:18420"/>
    </cofactor>
    <cofactor evidence="18">
        <name>Co(2+)</name>
        <dbReference type="ChEBI" id="CHEBI:48828"/>
    </cofactor>
    <text evidence="18">Binds 2 divalent ions per subunit. The metal ions interact primarily with the substrate. Can utilize magnesium, manganese or cobalt (in vitro).</text>
</comment>
<dbReference type="InterPro" id="IPR011042">
    <property type="entry name" value="6-blade_b-propeller_TolB-like"/>
</dbReference>
<feature type="domain" description="S-adenosylmethionine synthetase N-terminal" evidence="21">
    <location>
        <begin position="768"/>
        <end position="865"/>
    </location>
</feature>
<evidence type="ECO:0000256" key="14">
    <source>
        <dbReference type="ARBA" id="ARBA00022842"/>
    </source>
</evidence>
<dbReference type="PANTHER" id="PTHR32161:SF9">
    <property type="entry name" value="TOLB PROTEIN-LIKE PROTEIN"/>
    <property type="match status" value="1"/>
</dbReference>
<dbReference type="InterPro" id="IPR011659">
    <property type="entry name" value="WD40"/>
</dbReference>
<dbReference type="UniPathway" id="UPA00315">
    <property type="reaction ID" value="UER00080"/>
</dbReference>
<sequence length="1155" mass="128879">MEFNPNRLRALYLQCRRFLEKLPPPPRYFTTNPLSHTDPVLSMDPKGTIVFTTVGRPHYGFDVFSIKLPSNFDNLVNESAPEHRLTDGISINCNGQFVGEDEALVYVSERTGSSRIYLQRPGIGKPEQLPSAPESLFQDRPIIKNGRLYFVSAHEPADKPFTSWSALYSAGIDDKKIVRLTPYGSVDYSPAISQTGKFIAVASYGPRLWSGEFHDLQTDIVVFRESNPTKRTVVCQHGGWPTWCGDSTIYFHRQAEDGWWSIFRVDLTEDFEVSGIQFAPRRITPPGLHSFTPAAMHHSNRIAVATRRRDNNFRHIEIFDVESLNFYPVTQSLNPSFHHYNPFVSPDSIFLGYHRFRGESAPGESIIPHLDPVASPIKGLRMFRLNGSFPSFSPAGDFIVFNQDFDSNSGVKIVKSDGSKRWTLLKGRTAFYNSWSPAEKNVIYTSLGPIFESVKVTVQIARISFDPENLDDDREGIAVDIKILTKEDTGNNAFPSCSPDGKCVVFRSGRSGHKNLYIVDAVNGEFDGGIRQLTEGPWIDTMPSWSPDGKLIAFSSNRHNPENVDAFSIYVIRPDGTDIRRIHVAGIEGSGDVDRERINHVCFSRDCEWLLFTTNLGAVTAEPLSLPNQFQPYGDLYTVRLDGSGLRRLTWNGYENGTPAWHPGGELDMEHFHLRSAVGDKLRGQFDEPLWIQSQKNRKLVARAPRRVEDSRPEVQRPAEDSHPDDSQPSEASQPDVTSTKLILACANHMLRIGLLSSHFQLERMETFLFTSESVNEGHPDKLCDQISDAVLDACLAQDPDSKVACETCTKTNMVMVFGEITTKANIDYEKIVRDTCRTIGFVSDDVGLDADNCKVLVNIEQQSPDIAQGVHGHLTKRPEEIGAGDQGHMFGYATDETPEFMPLSHVLATKLGARLTEVRKNGTCPWLRPDGKTQVTVEYYNDNGAMVPVRVHTVLISTQHDETVTNDEIAADLKEHVIKPVIPEKYLDEKTIFHLNPSGRFVIGGPHGDAGLTGRKIIIDTYGGWGAHGGGAFSGKDPTKVDRSGAYIVRQAAKSIVANGLARRCIVQVSYAIGVPEPLSVFVDTYKTGKIPDKEILKIVKESFDFRPGMIAINLDLKRGGNGRFLKTAAYGHFGRDDSDFTWEVVKPLKWEKA</sequence>
<dbReference type="Proteomes" id="UP000325577">
    <property type="component" value="Linkage Group LG11"/>
</dbReference>
<evidence type="ECO:0000256" key="15">
    <source>
        <dbReference type="ARBA" id="ARBA00022958"/>
    </source>
</evidence>
<keyword evidence="13 18" id="KW-0067">ATP-binding</keyword>
<comment type="cofactor">
    <cofactor evidence="18">
        <name>K(+)</name>
        <dbReference type="ChEBI" id="CHEBI:29103"/>
    </cofactor>
    <text evidence="18">Binds 1 potassium ion per subunit. The potassium ion interacts primarily with the substrate.</text>
</comment>
<keyword evidence="10 18" id="KW-0808">Transferase</keyword>
<accession>A0A5J5BMJ4</accession>
<dbReference type="EMBL" id="CM018034">
    <property type="protein sequence ID" value="KAA8542997.1"/>
    <property type="molecule type" value="Genomic_DNA"/>
</dbReference>
<dbReference type="SUPFAM" id="SSF69304">
    <property type="entry name" value="Tricorn protease N-terminal domain"/>
    <property type="match status" value="1"/>
</dbReference>
<dbReference type="InterPro" id="IPR022629">
    <property type="entry name" value="S-AdoMet_synt_central"/>
</dbReference>
<dbReference type="Pfam" id="PF02773">
    <property type="entry name" value="S-AdoMet_synt_C"/>
    <property type="match status" value="1"/>
</dbReference>
<dbReference type="PROSITE" id="PS00376">
    <property type="entry name" value="ADOMET_SYNTHASE_1"/>
    <property type="match status" value="1"/>
</dbReference>
<dbReference type="PANTHER" id="PTHR32161">
    <property type="entry name" value="DPP6 N-TERMINAL DOMAIN-LIKE PROTEIN"/>
    <property type="match status" value="1"/>
</dbReference>
<dbReference type="GO" id="GO:0004478">
    <property type="term" value="F:methionine adenosyltransferase activity"/>
    <property type="evidence" value="ECO:0007669"/>
    <property type="project" value="UniProtKB-EC"/>
</dbReference>
<evidence type="ECO:0000256" key="4">
    <source>
        <dbReference type="ARBA" id="ARBA00004496"/>
    </source>
</evidence>
<dbReference type="FunFam" id="3.30.300.10:FF:000001">
    <property type="entry name" value="S-adenosylmethionine synthase"/>
    <property type="match status" value="1"/>
</dbReference>
<dbReference type="HAMAP" id="MF_00086">
    <property type="entry name" value="S_AdoMet_synth1"/>
    <property type="match status" value="1"/>
</dbReference>
<protein>
    <recommendedName>
        <fullName evidence="18">S-adenosylmethionine synthase</fullName>
        <ecNumber evidence="18">2.5.1.6</ecNumber>
    </recommendedName>
</protein>
<evidence type="ECO:0000259" key="22">
    <source>
        <dbReference type="Pfam" id="PF02772"/>
    </source>
</evidence>
<dbReference type="FunFam" id="3.30.300.10:FF:000004">
    <property type="entry name" value="S-adenosylmethionine synthase"/>
    <property type="match status" value="1"/>
</dbReference>
<evidence type="ECO:0000313" key="25">
    <source>
        <dbReference type="Proteomes" id="UP000325577"/>
    </source>
</evidence>
<dbReference type="CDD" id="cd18079">
    <property type="entry name" value="S-AdoMet_synt"/>
    <property type="match status" value="1"/>
</dbReference>
<dbReference type="EC" id="2.5.1.6" evidence="18"/>
<organism evidence="24 25">
    <name type="scientific">Nyssa sinensis</name>
    <dbReference type="NCBI Taxonomy" id="561372"/>
    <lineage>
        <taxon>Eukaryota</taxon>
        <taxon>Viridiplantae</taxon>
        <taxon>Streptophyta</taxon>
        <taxon>Embryophyta</taxon>
        <taxon>Tracheophyta</taxon>
        <taxon>Spermatophyta</taxon>
        <taxon>Magnoliopsida</taxon>
        <taxon>eudicotyledons</taxon>
        <taxon>Gunneridae</taxon>
        <taxon>Pentapetalae</taxon>
        <taxon>asterids</taxon>
        <taxon>Cornales</taxon>
        <taxon>Nyssaceae</taxon>
        <taxon>Nyssa</taxon>
    </lineage>
</organism>
<evidence type="ECO:0000256" key="11">
    <source>
        <dbReference type="ARBA" id="ARBA00022723"/>
    </source>
</evidence>
<gene>
    <name evidence="24" type="ORF">F0562_021508</name>
</gene>
<evidence type="ECO:0000256" key="12">
    <source>
        <dbReference type="ARBA" id="ARBA00022741"/>
    </source>
</evidence>
<comment type="cofactor">
    <cofactor evidence="2">
        <name>Mg(2+)</name>
        <dbReference type="ChEBI" id="CHEBI:18420"/>
    </cofactor>
</comment>
<evidence type="ECO:0000256" key="8">
    <source>
        <dbReference type="ARBA" id="ARBA00022490"/>
    </source>
</evidence>
<dbReference type="InterPro" id="IPR002133">
    <property type="entry name" value="S-AdoMet_synthetase"/>
</dbReference>
<proteinExistence type="inferred from homology"/>
<keyword evidence="8" id="KW-0963">Cytoplasm</keyword>
<dbReference type="PROSITE" id="PS00377">
    <property type="entry name" value="ADOMET_SYNTHASE_2"/>
    <property type="match status" value="1"/>
</dbReference>
<dbReference type="Gene3D" id="2.120.10.30">
    <property type="entry name" value="TolB, C-terminal domain"/>
    <property type="match status" value="2"/>
</dbReference>
<feature type="region of interest" description="Disordered" evidence="20">
    <location>
        <begin position="702"/>
        <end position="737"/>
    </location>
</feature>
<evidence type="ECO:0000256" key="9">
    <source>
        <dbReference type="ARBA" id="ARBA00022563"/>
    </source>
</evidence>
<evidence type="ECO:0000259" key="21">
    <source>
        <dbReference type="Pfam" id="PF00438"/>
    </source>
</evidence>
<evidence type="ECO:0000256" key="20">
    <source>
        <dbReference type="SAM" id="MobiDB-lite"/>
    </source>
</evidence>
<dbReference type="SUPFAM" id="SSF55973">
    <property type="entry name" value="S-adenosylmethionine synthetase"/>
    <property type="match status" value="3"/>
</dbReference>
<dbReference type="NCBIfam" id="TIGR01034">
    <property type="entry name" value="metK"/>
    <property type="match status" value="1"/>
</dbReference>
<comment type="similarity">
    <text evidence="6 19">Belongs to the AdoMet synthase family.</text>
</comment>
<keyword evidence="11 18" id="KW-0479">Metal-binding</keyword>
<dbReference type="Pfam" id="PF07676">
    <property type="entry name" value="PD40"/>
    <property type="match status" value="2"/>
</dbReference>
<dbReference type="GO" id="GO:0006730">
    <property type="term" value="P:one-carbon metabolic process"/>
    <property type="evidence" value="ECO:0007669"/>
    <property type="project" value="UniProtKB-KW"/>
</dbReference>
<dbReference type="InterPro" id="IPR022636">
    <property type="entry name" value="S-AdoMet_synthetase_sfam"/>
</dbReference>
<feature type="compositionally biased region" description="Polar residues" evidence="20">
    <location>
        <begin position="727"/>
        <end position="737"/>
    </location>
</feature>
<dbReference type="Pfam" id="PF02772">
    <property type="entry name" value="S-AdoMet_synt_M"/>
    <property type="match status" value="1"/>
</dbReference>
<dbReference type="GO" id="GO:0005737">
    <property type="term" value="C:cytoplasm"/>
    <property type="evidence" value="ECO:0007669"/>
    <property type="project" value="UniProtKB-SubCell"/>
</dbReference>
<evidence type="ECO:0000259" key="23">
    <source>
        <dbReference type="Pfam" id="PF02773"/>
    </source>
</evidence>
<keyword evidence="15 18" id="KW-0630">Potassium</keyword>
<dbReference type="SUPFAM" id="SSF82171">
    <property type="entry name" value="DPP6 N-terminal domain-like"/>
    <property type="match status" value="2"/>
</dbReference>
<dbReference type="GO" id="GO:0046872">
    <property type="term" value="F:metal ion binding"/>
    <property type="evidence" value="ECO:0007669"/>
    <property type="project" value="UniProtKB-KW"/>
</dbReference>
<evidence type="ECO:0000256" key="16">
    <source>
        <dbReference type="ARBA" id="ARBA00023285"/>
    </source>
</evidence>
<dbReference type="OrthoDB" id="43744at2759"/>
<dbReference type="AlphaFoldDB" id="A0A5J5BMJ4"/>
<evidence type="ECO:0000256" key="13">
    <source>
        <dbReference type="ARBA" id="ARBA00022840"/>
    </source>
</evidence>
<feature type="domain" description="S-adenosylmethionine synthetase C-terminal" evidence="23">
    <location>
        <begin position="1004"/>
        <end position="1145"/>
    </location>
</feature>
<evidence type="ECO:0000256" key="17">
    <source>
        <dbReference type="ARBA" id="ARBA00048344"/>
    </source>
</evidence>
<keyword evidence="16" id="KW-0170">Cobalt</keyword>
<evidence type="ECO:0000256" key="5">
    <source>
        <dbReference type="ARBA" id="ARBA00005224"/>
    </source>
</evidence>
<comment type="function">
    <text evidence="3">Catalyzes the formation of S-adenosylmethionine from methionine and ATP. The reaction comprises two steps that are both catalyzed by the same enzyme: formation of S-adenosylmethionine (AdoMet) and triphosphate, and subsequent hydrolysis of the triphosphate.</text>
</comment>
<keyword evidence="9 18" id="KW-0554">One-carbon metabolism</keyword>
<dbReference type="Gene3D" id="3.30.300.10">
    <property type="match status" value="3"/>
</dbReference>
<keyword evidence="25" id="KW-1185">Reference proteome</keyword>
<evidence type="ECO:0000256" key="7">
    <source>
        <dbReference type="ARBA" id="ARBA00011881"/>
    </source>
</evidence>
<evidence type="ECO:0000256" key="18">
    <source>
        <dbReference type="RuleBase" id="RU000541"/>
    </source>
</evidence>
<evidence type="ECO:0000256" key="10">
    <source>
        <dbReference type="ARBA" id="ARBA00022679"/>
    </source>
</evidence>
<keyword evidence="12 18" id="KW-0547">Nucleotide-binding</keyword>
<evidence type="ECO:0000313" key="24">
    <source>
        <dbReference type="EMBL" id="KAA8542997.1"/>
    </source>
</evidence>
<dbReference type="InterPro" id="IPR022628">
    <property type="entry name" value="S-AdoMet_synt_N"/>
</dbReference>